<dbReference type="Pfam" id="PF01048">
    <property type="entry name" value="PNP_UDP_1"/>
    <property type="match status" value="1"/>
</dbReference>
<keyword evidence="4" id="KW-1185">Reference proteome</keyword>
<dbReference type="eggNOG" id="ENOG502QQ8X">
    <property type="taxonomic scope" value="Eukaryota"/>
</dbReference>
<accession>S8C0W1</accession>
<dbReference type="SUPFAM" id="SSF53167">
    <property type="entry name" value="Purine and uridine phosphorylases"/>
    <property type="match status" value="1"/>
</dbReference>
<evidence type="ECO:0000313" key="4">
    <source>
        <dbReference type="Proteomes" id="UP000015100"/>
    </source>
</evidence>
<dbReference type="InterPro" id="IPR035994">
    <property type="entry name" value="Nucleoside_phosphorylase_sf"/>
</dbReference>
<dbReference type="HOGENOM" id="CLU_000288_34_22_1"/>
<reference evidence="4" key="2">
    <citation type="submission" date="2013-04" db="EMBL/GenBank/DDBJ databases">
        <title>Genomic mechanisms accounting for the adaptation to parasitism in nematode-trapping fungi.</title>
        <authorList>
            <person name="Ahren D.G."/>
        </authorList>
    </citation>
    <scope>NUCLEOTIDE SEQUENCE [LARGE SCALE GENOMIC DNA]</scope>
    <source>
        <strain evidence="4">CBS 200.50</strain>
    </source>
</reference>
<reference evidence="3 4" key="1">
    <citation type="journal article" date="2013" name="PLoS Genet.">
        <title>Genomic mechanisms accounting for the adaptation to parasitism in nematode-trapping fungi.</title>
        <authorList>
            <person name="Meerupati T."/>
            <person name="Andersson K.M."/>
            <person name="Friman E."/>
            <person name="Kumar D."/>
            <person name="Tunlid A."/>
            <person name="Ahren D."/>
        </authorList>
    </citation>
    <scope>NUCLEOTIDE SEQUENCE [LARGE SCALE GENOMIC DNA]</scope>
    <source>
        <strain evidence="3 4">CBS 200.50</strain>
    </source>
</reference>
<dbReference type="GO" id="GO:0009116">
    <property type="term" value="P:nucleoside metabolic process"/>
    <property type="evidence" value="ECO:0007669"/>
    <property type="project" value="InterPro"/>
</dbReference>
<dbReference type="STRING" id="1284197.S8C0W1"/>
<evidence type="ECO:0000313" key="3">
    <source>
        <dbReference type="EMBL" id="EPS45333.1"/>
    </source>
</evidence>
<feature type="domain" description="Nucleoside phosphorylase" evidence="2">
    <location>
        <begin position="10"/>
        <end position="302"/>
    </location>
</feature>
<dbReference type="Proteomes" id="UP000015100">
    <property type="component" value="Unassembled WGS sequence"/>
</dbReference>
<dbReference type="InterPro" id="IPR000845">
    <property type="entry name" value="Nucleoside_phosphorylase_d"/>
</dbReference>
<dbReference type="PANTHER" id="PTHR46082">
    <property type="entry name" value="ATP/GTP-BINDING PROTEIN-RELATED"/>
    <property type="match status" value="1"/>
</dbReference>
<protein>
    <recommendedName>
        <fullName evidence="2">Nucleoside phosphorylase domain-containing protein</fullName>
    </recommendedName>
</protein>
<dbReference type="EMBL" id="AQGS01000017">
    <property type="protein sequence ID" value="EPS45333.1"/>
    <property type="molecule type" value="Genomic_DNA"/>
</dbReference>
<comment type="caution">
    <text evidence="3">The sequence shown here is derived from an EMBL/GenBank/DDBJ whole genome shotgun (WGS) entry which is preliminary data.</text>
</comment>
<dbReference type="GO" id="GO:0003824">
    <property type="term" value="F:catalytic activity"/>
    <property type="evidence" value="ECO:0007669"/>
    <property type="project" value="InterPro"/>
</dbReference>
<feature type="region of interest" description="Disordered" evidence="1">
    <location>
        <begin position="584"/>
        <end position="606"/>
    </location>
</feature>
<sequence>MLTLQNYEYTVGCICALPLEMAALSAMLDEVHQKPEWQYSHDNNNYKLGKIGSHNVAIVCLPAGVYGTTSATKIATQMLSSFPSIKFALMVGIGGGVPSAANDIRLGDVVVSKPKGSSSGVVQYDYGKAVKGELISGGVLDKPPQHLLTAIARLDAEHMTSGTNSISEYIAQMLHRFPSMTQFEYPGSENDQLFEAEYYHIGDSITCEGCNPDRHIPRPQRQSSQPRIFYGTIGSGNQVIKDGMMRDKLARQKEIICFEMEAAGLMDILPCLVIRGICDYADSHKNKLWQEYAAATAAAYAKELLNTVPGRPVSQNISELSDRAGSFRSNTTMVEDLNAPALPSKTFMIMNRLYPKEDISLASFITDRRYPDQDALIVASTPNQTLDKMAEITLEDGRDFSVTADKNFSEFIAIQTKSNASLKKAFSKLFLLPMFEVDGDMQVFAEESRMYTLRQPQTLFKRIYENPSTRSRLQSFCAKNKKIHFVVGFRTLINARFIGKETRSPQFSRLPPQMLGNPLYQTTGERVYAICYRKVNLKKLSSGDGALSADSDWKGFWDATRGHDNEDNRVEGFSVEIDEENEELVSSSDAWNFPSENGDEQWVGLS</sequence>
<dbReference type="PANTHER" id="PTHR46082:SF11">
    <property type="entry name" value="AAA+ ATPASE DOMAIN-CONTAINING PROTEIN-RELATED"/>
    <property type="match status" value="1"/>
</dbReference>
<evidence type="ECO:0000259" key="2">
    <source>
        <dbReference type="Pfam" id="PF01048"/>
    </source>
</evidence>
<dbReference type="InterPro" id="IPR053137">
    <property type="entry name" value="NLR-like"/>
</dbReference>
<evidence type="ECO:0000256" key="1">
    <source>
        <dbReference type="SAM" id="MobiDB-lite"/>
    </source>
</evidence>
<proteinExistence type="predicted"/>
<name>S8C0W1_DACHA</name>
<dbReference type="OrthoDB" id="1577640at2759"/>
<organism evidence="3 4">
    <name type="scientific">Dactylellina haptotyla (strain CBS 200.50)</name>
    <name type="common">Nematode-trapping fungus</name>
    <name type="synonym">Monacrosporium haptotylum</name>
    <dbReference type="NCBI Taxonomy" id="1284197"/>
    <lineage>
        <taxon>Eukaryota</taxon>
        <taxon>Fungi</taxon>
        <taxon>Dikarya</taxon>
        <taxon>Ascomycota</taxon>
        <taxon>Pezizomycotina</taxon>
        <taxon>Orbiliomycetes</taxon>
        <taxon>Orbiliales</taxon>
        <taxon>Orbiliaceae</taxon>
        <taxon>Dactylellina</taxon>
    </lineage>
</organism>
<gene>
    <name evidence="3" type="ORF">H072_698</name>
</gene>
<dbReference type="AlphaFoldDB" id="S8C0W1"/>
<dbReference type="Gene3D" id="3.40.50.1580">
    <property type="entry name" value="Nucleoside phosphorylase domain"/>
    <property type="match status" value="1"/>
</dbReference>
<dbReference type="OMA" id="WDATRGH"/>